<protein>
    <submittedName>
        <fullName evidence="1">Uncharacterized protein</fullName>
    </submittedName>
</protein>
<dbReference type="RefSeq" id="XP_012651527.1">
    <property type="nucleotide sequence ID" value="XM_012796073.1"/>
</dbReference>
<evidence type="ECO:0000313" key="1">
    <source>
        <dbReference type="EMBL" id="EWS75943.1"/>
    </source>
</evidence>
<accession>W7XG92</accession>
<gene>
    <name evidence="1" type="ORF">TTHERM_001217244</name>
</gene>
<evidence type="ECO:0000313" key="2">
    <source>
        <dbReference type="Proteomes" id="UP000009168"/>
    </source>
</evidence>
<dbReference type="KEGG" id="tet:TTHERM_001217244"/>
<dbReference type="GeneID" id="24441945"/>
<name>W7XG92_TETTS</name>
<reference evidence="2" key="1">
    <citation type="journal article" date="2006" name="PLoS Biol.">
        <title>Macronuclear genome sequence of the ciliate Tetrahymena thermophila, a model eukaryote.</title>
        <authorList>
            <person name="Eisen J.A."/>
            <person name="Coyne R.S."/>
            <person name="Wu M."/>
            <person name="Wu D."/>
            <person name="Thiagarajan M."/>
            <person name="Wortman J.R."/>
            <person name="Badger J.H."/>
            <person name="Ren Q."/>
            <person name="Amedeo P."/>
            <person name="Jones K.M."/>
            <person name="Tallon L.J."/>
            <person name="Delcher A.L."/>
            <person name="Salzberg S.L."/>
            <person name="Silva J.C."/>
            <person name="Haas B.J."/>
            <person name="Majoros W.H."/>
            <person name="Farzad M."/>
            <person name="Carlton J.M."/>
            <person name="Smith R.K. Jr."/>
            <person name="Garg J."/>
            <person name="Pearlman R.E."/>
            <person name="Karrer K.M."/>
            <person name="Sun L."/>
            <person name="Manning G."/>
            <person name="Elde N.C."/>
            <person name="Turkewitz A.P."/>
            <person name="Asai D.J."/>
            <person name="Wilkes D.E."/>
            <person name="Wang Y."/>
            <person name="Cai H."/>
            <person name="Collins K."/>
            <person name="Stewart B.A."/>
            <person name="Lee S.R."/>
            <person name="Wilamowska K."/>
            <person name="Weinberg Z."/>
            <person name="Ruzzo W.L."/>
            <person name="Wloga D."/>
            <person name="Gaertig J."/>
            <person name="Frankel J."/>
            <person name="Tsao C.-C."/>
            <person name="Gorovsky M.A."/>
            <person name="Keeling P.J."/>
            <person name="Waller R.F."/>
            <person name="Patron N.J."/>
            <person name="Cherry J.M."/>
            <person name="Stover N.A."/>
            <person name="Krieger C.J."/>
            <person name="del Toro C."/>
            <person name="Ryder H.F."/>
            <person name="Williamson S.C."/>
            <person name="Barbeau R.A."/>
            <person name="Hamilton E.P."/>
            <person name="Orias E."/>
        </authorList>
    </citation>
    <scope>NUCLEOTIDE SEQUENCE [LARGE SCALE GENOMIC DNA]</scope>
    <source>
        <strain evidence="2">SB210</strain>
    </source>
</reference>
<dbReference type="Gene3D" id="3.80.10.10">
    <property type="entry name" value="Ribonuclease Inhibitor"/>
    <property type="match status" value="1"/>
</dbReference>
<dbReference type="EMBL" id="GG662819">
    <property type="protein sequence ID" value="EWS75943.1"/>
    <property type="molecule type" value="Genomic_DNA"/>
</dbReference>
<dbReference type="SUPFAM" id="SSF52047">
    <property type="entry name" value="RNI-like"/>
    <property type="match status" value="1"/>
</dbReference>
<dbReference type="AlphaFoldDB" id="W7XG92"/>
<dbReference type="Proteomes" id="UP000009168">
    <property type="component" value="Unassembled WGS sequence"/>
</dbReference>
<proteinExistence type="predicted"/>
<keyword evidence="2" id="KW-1185">Reference proteome</keyword>
<sequence>MKRYHKKINLIFIIKSQYYYLKCILKNIVGIRDGQLVIFEKILVINQCPQLYTFQKLFILCILFNHPTLFFSNYNQQNFHKFLFNIQRIKQMIQQIKYYNKLQEFLNSQLQSHQVLHIDLSKNKIGDQDSQGLSSALANCTNLSNLKLYLSQIQFICLGL</sequence>
<dbReference type="InterPro" id="IPR032675">
    <property type="entry name" value="LRR_dom_sf"/>
</dbReference>
<organism evidence="1 2">
    <name type="scientific">Tetrahymena thermophila (strain SB210)</name>
    <dbReference type="NCBI Taxonomy" id="312017"/>
    <lineage>
        <taxon>Eukaryota</taxon>
        <taxon>Sar</taxon>
        <taxon>Alveolata</taxon>
        <taxon>Ciliophora</taxon>
        <taxon>Intramacronucleata</taxon>
        <taxon>Oligohymenophorea</taxon>
        <taxon>Hymenostomatida</taxon>
        <taxon>Tetrahymenina</taxon>
        <taxon>Tetrahymenidae</taxon>
        <taxon>Tetrahymena</taxon>
    </lineage>
</organism>
<dbReference type="InParanoid" id="W7XG92"/>